<dbReference type="Proteomes" id="UP001348369">
    <property type="component" value="Chromosome"/>
</dbReference>
<protein>
    <submittedName>
        <fullName evidence="1">Uncharacterized protein</fullName>
    </submittedName>
</protein>
<proteinExistence type="predicted"/>
<keyword evidence="2" id="KW-1185">Reference proteome</keyword>
<evidence type="ECO:0000313" key="1">
    <source>
        <dbReference type="EMBL" id="WSC01677.1"/>
    </source>
</evidence>
<reference evidence="1" key="1">
    <citation type="submission" date="2022-10" db="EMBL/GenBank/DDBJ databases">
        <title>The complete genomes of actinobacterial strains from the NBC collection.</title>
        <authorList>
            <person name="Joergensen T.S."/>
            <person name="Alvarez Arevalo M."/>
            <person name="Sterndorff E.B."/>
            <person name="Faurdal D."/>
            <person name="Vuksanovic O."/>
            <person name="Mourched A.-S."/>
            <person name="Charusanti P."/>
            <person name="Shaw S."/>
            <person name="Blin K."/>
            <person name="Weber T."/>
        </authorList>
    </citation>
    <scope>NUCLEOTIDE SEQUENCE</scope>
    <source>
        <strain evidence="1">NBC 01771</strain>
    </source>
</reference>
<gene>
    <name evidence="1" type="ORF">OG835_34825</name>
</gene>
<name>A0ACD4ZV45_9ACTN</name>
<sequence length="47" mass="5267">MELLNACQSVTSVRLSSQLGALQVEFVQHRQVPEVRELAHDRHDAAP</sequence>
<evidence type="ECO:0000313" key="2">
    <source>
        <dbReference type="Proteomes" id="UP001348369"/>
    </source>
</evidence>
<accession>A0ACD4ZV45</accession>
<organism evidence="1 2">
    <name type="scientific">Streptomyces scopuliridis</name>
    <dbReference type="NCBI Taxonomy" id="452529"/>
    <lineage>
        <taxon>Bacteria</taxon>
        <taxon>Bacillati</taxon>
        <taxon>Actinomycetota</taxon>
        <taxon>Actinomycetes</taxon>
        <taxon>Kitasatosporales</taxon>
        <taxon>Streptomycetaceae</taxon>
        <taxon>Streptomyces</taxon>
    </lineage>
</organism>
<dbReference type="EMBL" id="CP109109">
    <property type="protein sequence ID" value="WSC01677.1"/>
    <property type="molecule type" value="Genomic_DNA"/>
</dbReference>